<dbReference type="InterPro" id="IPR055493">
    <property type="entry name" value="DUF7065"/>
</dbReference>
<reference evidence="3 4" key="1">
    <citation type="journal article" date="2019" name="Emerg. Microbes Infect.">
        <title>Comprehensive subspecies identification of 175 nontuberculous mycobacteria species based on 7547 genomic profiles.</title>
        <authorList>
            <person name="Matsumoto Y."/>
            <person name="Kinjo T."/>
            <person name="Motooka D."/>
            <person name="Nabeya D."/>
            <person name="Jung N."/>
            <person name="Uechi K."/>
            <person name="Horii T."/>
            <person name="Iida T."/>
            <person name="Fujita J."/>
            <person name="Nakamura S."/>
        </authorList>
    </citation>
    <scope>NUCLEOTIDE SEQUENCE [LARGE SCALE GENOMIC DNA]</scope>
    <source>
        <strain evidence="3 4">JCM 30275</strain>
    </source>
</reference>
<proteinExistence type="predicted"/>
<keyword evidence="4" id="KW-1185">Reference proteome</keyword>
<name>A0A6N4W4U7_9MYCO</name>
<feature type="domain" description="DUF7065" evidence="2">
    <location>
        <begin position="134"/>
        <end position="171"/>
    </location>
</feature>
<evidence type="ECO:0000259" key="2">
    <source>
        <dbReference type="Pfam" id="PF23213"/>
    </source>
</evidence>
<dbReference type="RefSeq" id="WP_163802738.1">
    <property type="nucleotide sequence ID" value="NZ_AP022620.1"/>
</dbReference>
<gene>
    <name evidence="3" type="ORF">MANY_04310</name>
</gene>
<dbReference type="KEGG" id="many:MANY_04310"/>
<evidence type="ECO:0008006" key="5">
    <source>
        <dbReference type="Google" id="ProtNLM"/>
    </source>
</evidence>
<accession>A0A6N4W4U7</accession>
<dbReference type="EMBL" id="AP022620">
    <property type="protein sequence ID" value="BBZ75094.1"/>
    <property type="molecule type" value="Genomic_DNA"/>
</dbReference>
<dbReference type="InterPro" id="IPR055492">
    <property type="entry name" value="DUF7064"/>
</dbReference>
<dbReference type="Proteomes" id="UP000467249">
    <property type="component" value="Chromosome"/>
</dbReference>
<dbReference type="SUPFAM" id="SSF159245">
    <property type="entry name" value="AttH-like"/>
    <property type="match status" value="1"/>
</dbReference>
<evidence type="ECO:0000259" key="1">
    <source>
        <dbReference type="Pfam" id="PF23212"/>
    </source>
</evidence>
<dbReference type="AlphaFoldDB" id="A0A6N4W4U7"/>
<evidence type="ECO:0000313" key="3">
    <source>
        <dbReference type="EMBL" id="BBZ75094.1"/>
    </source>
</evidence>
<sequence>MIIGPHADSDDEFHPPADPADPEWAETCWFTFTVPQRRLSGQLYPFFKPTLGVLAAGAYFWDDTGDQIWNCLYAKNFWHLPLPEEPLSDLRLANGASYEVLDPGNRYRIGYHDPDGDELHVDLTFTGVAKAHLLGESHLDQPGRFTGEIILHGDRIPVDAYGFRDRSWGRRTQHGTGIHGTPSKRGGYSYATASERDGFHAITMDFGDGGAIAIHGYIVRDGLWGKLTGGRREVLDRDASSGAPTRVLLTVTDEHGRTIEATGSALNRLGFAINPNLWTWNCLTEWTWDGITAYGEDHDNWSMAGQREFARGFLARARR</sequence>
<feature type="domain" description="DUF7064" evidence="1">
    <location>
        <begin position="191"/>
        <end position="295"/>
    </location>
</feature>
<dbReference type="Pfam" id="PF23213">
    <property type="entry name" value="DUF7065"/>
    <property type="match status" value="1"/>
</dbReference>
<protein>
    <recommendedName>
        <fullName evidence="5">AttH domain-containing protein</fullName>
    </recommendedName>
</protein>
<organism evidence="3 4">
    <name type="scientific">Mycolicibacterium anyangense</name>
    <dbReference type="NCBI Taxonomy" id="1431246"/>
    <lineage>
        <taxon>Bacteria</taxon>
        <taxon>Bacillati</taxon>
        <taxon>Actinomycetota</taxon>
        <taxon>Actinomycetes</taxon>
        <taxon>Mycobacteriales</taxon>
        <taxon>Mycobacteriaceae</taxon>
        <taxon>Mycolicibacterium</taxon>
    </lineage>
</organism>
<dbReference type="Pfam" id="PF23212">
    <property type="entry name" value="DUF7064"/>
    <property type="match status" value="1"/>
</dbReference>
<evidence type="ECO:0000313" key="4">
    <source>
        <dbReference type="Proteomes" id="UP000467249"/>
    </source>
</evidence>